<evidence type="ECO:0000256" key="1">
    <source>
        <dbReference type="SAM" id="MobiDB-lite"/>
    </source>
</evidence>
<dbReference type="Gene3D" id="1.10.533.10">
    <property type="entry name" value="Death Domain, Fas"/>
    <property type="match status" value="1"/>
</dbReference>
<reference evidence="3" key="2">
    <citation type="journal article" date="2023" name="Science">
        <title>Genomic signatures of disease resistance in endangered staghorn corals.</title>
        <authorList>
            <person name="Vollmer S.V."/>
            <person name="Selwyn J.D."/>
            <person name="Despard B.A."/>
            <person name="Roesel C.L."/>
        </authorList>
    </citation>
    <scope>NUCLEOTIDE SEQUENCE</scope>
    <source>
        <strain evidence="3">K2</strain>
    </source>
</reference>
<protein>
    <recommendedName>
        <fullName evidence="2">Death domain-containing protein</fullName>
    </recommendedName>
</protein>
<feature type="compositionally biased region" description="Polar residues" evidence="1">
    <location>
        <begin position="359"/>
        <end position="369"/>
    </location>
</feature>
<feature type="non-terminal residue" evidence="3">
    <location>
        <position position="1"/>
    </location>
</feature>
<dbReference type="GO" id="GO:0007165">
    <property type="term" value="P:signal transduction"/>
    <property type="evidence" value="ECO:0007669"/>
    <property type="project" value="InterPro"/>
</dbReference>
<evidence type="ECO:0000313" key="4">
    <source>
        <dbReference type="Proteomes" id="UP001249851"/>
    </source>
</evidence>
<name>A0AAD9R2L7_ACRCE</name>
<feature type="region of interest" description="Disordered" evidence="1">
    <location>
        <begin position="459"/>
        <end position="485"/>
    </location>
</feature>
<reference evidence="3" key="1">
    <citation type="journal article" date="2023" name="G3 (Bethesda)">
        <title>Whole genome assembly and annotation of the endangered Caribbean coral Acropora cervicornis.</title>
        <authorList>
            <person name="Selwyn J.D."/>
            <person name="Vollmer S.V."/>
        </authorList>
    </citation>
    <scope>NUCLEOTIDE SEQUENCE</scope>
    <source>
        <strain evidence="3">K2</strain>
    </source>
</reference>
<dbReference type="AlphaFoldDB" id="A0AAD9R2L7"/>
<proteinExistence type="predicted"/>
<sequence>MSIPTEYSAIEQVYYLGLNKRKWERSYLSVKGNERDRKYVAEIQRVHCNHWIFSKSKKPEIVELGPNSHAVIPMDCLDNHRDVVALVPVNHSCNRIRGQFFASPRGQSTDNLKGIFTSCCADVSFDVDIEESCNTNAQLHILPDKIFIITNQRYHFEILRAWPIRFCKQVIETQNCVKLIMANETLALRTRQGSKIKSVLTERLCWPGFHYDPFRAVYCDRNSNSAQQTNCDSLLESESISSFANESLFQNQLNLPSPGHESHLSDESVNVNMTLQNVHCISDSCLVTNIGGKCASMDDNHVNTQRLMEFKVDNKPVDGSDEIKSNRIAQDDYQMTPPPIPVRKSKPGLPAVKPEKTGQIGNCASSSNKAAPLEKLKSQSDPGQGGTIPRSHSFQIVQEHPLNQINKRRQRYKSDTSLMARKTITEYVQPICVDSQTNENCGQAEQLLLSSNDDCLRENKKTGPVDSEGKDCETTATETNDDASGNDKIHYVNLPVDSRPSCYLYMNLPDLGSTPKEQARSVKHVFISRNMKVIYENVFQNDLLSVDEREELPPLPPPILQPRKPPPRIPERRDRRKSEQRQLVELPKTELTPPPRPPKKQKAEIQVQGAVFASRAVAGGVWYVRVVVMRHDPQDTTFKTFPFNISSDIVISLKHDCSQFKLTSDDRQEVDYKIIENLIHFWFVIEFHLQHLGTEAEADQFVGQKPRSHQEELGMHDVGERQASKCFFSDYKLRRHICERLDDTLYSSHTWRDVAGKLGIFSADDIKTIENKAHRSLDFSPMEYVLSVWTQRDPSCSIDKLVNILKDIQRHDVVMDLGFPLHST</sequence>
<dbReference type="Proteomes" id="UP001249851">
    <property type="component" value="Unassembled WGS sequence"/>
</dbReference>
<feature type="region of interest" description="Disordered" evidence="1">
    <location>
        <begin position="355"/>
        <end position="393"/>
    </location>
</feature>
<dbReference type="PROSITE" id="PS50017">
    <property type="entry name" value="DEATH_DOMAIN"/>
    <property type="match status" value="1"/>
</dbReference>
<feature type="domain" description="Death" evidence="2">
    <location>
        <begin position="751"/>
        <end position="817"/>
    </location>
</feature>
<dbReference type="Pfam" id="PF00531">
    <property type="entry name" value="Death"/>
    <property type="match status" value="1"/>
</dbReference>
<comment type="caution">
    <text evidence="3">The sequence shown here is derived from an EMBL/GenBank/DDBJ whole genome shotgun (WGS) entry which is preliminary data.</text>
</comment>
<feature type="region of interest" description="Disordered" evidence="1">
    <location>
        <begin position="549"/>
        <end position="602"/>
    </location>
</feature>
<gene>
    <name evidence="3" type="ORF">P5673_003331</name>
</gene>
<feature type="compositionally biased region" description="Pro residues" evidence="1">
    <location>
        <begin position="553"/>
        <end position="568"/>
    </location>
</feature>
<dbReference type="SUPFAM" id="SSF47986">
    <property type="entry name" value="DEATH domain"/>
    <property type="match status" value="1"/>
</dbReference>
<feature type="compositionally biased region" description="Basic and acidic residues" evidence="1">
    <location>
        <begin position="459"/>
        <end position="473"/>
    </location>
</feature>
<dbReference type="InterPro" id="IPR011029">
    <property type="entry name" value="DEATH-like_dom_sf"/>
</dbReference>
<organism evidence="3 4">
    <name type="scientific">Acropora cervicornis</name>
    <name type="common">Staghorn coral</name>
    <dbReference type="NCBI Taxonomy" id="6130"/>
    <lineage>
        <taxon>Eukaryota</taxon>
        <taxon>Metazoa</taxon>
        <taxon>Cnidaria</taxon>
        <taxon>Anthozoa</taxon>
        <taxon>Hexacorallia</taxon>
        <taxon>Scleractinia</taxon>
        <taxon>Astrocoeniina</taxon>
        <taxon>Acroporidae</taxon>
        <taxon>Acropora</taxon>
    </lineage>
</organism>
<dbReference type="InterPro" id="IPR000488">
    <property type="entry name" value="Death_dom"/>
</dbReference>
<keyword evidence="4" id="KW-1185">Reference proteome</keyword>
<accession>A0AAD9R2L7</accession>
<evidence type="ECO:0000259" key="2">
    <source>
        <dbReference type="PROSITE" id="PS50017"/>
    </source>
</evidence>
<evidence type="ECO:0000313" key="3">
    <source>
        <dbReference type="EMBL" id="KAK2571920.1"/>
    </source>
</evidence>
<dbReference type="EMBL" id="JARQWQ010000005">
    <property type="protein sequence ID" value="KAK2571920.1"/>
    <property type="molecule type" value="Genomic_DNA"/>
</dbReference>
<feature type="compositionally biased region" description="Basic and acidic residues" evidence="1">
    <location>
        <begin position="569"/>
        <end position="582"/>
    </location>
</feature>